<organism evidence="1 2">
    <name type="scientific">Pisum sativum</name>
    <name type="common">Garden pea</name>
    <name type="synonym">Lathyrus oleraceus</name>
    <dbReference type="NCBI Taxonomy" id="3888"/>
    <lineage>
        <taxon>Eukaryota</taxon>
        <taxon>Viridiplantae</taxon>
        <taxon>Streptophyta</taxon>
        <taxon>Embryophyta</taxon>
        <taxon>Tracheophyta</taxon>
        <taxon>Spermatophyta</taxon>
        <taxon>Magnoliopsida</taxon>
        <taxon>eudicotyledons</taxon>
        <taxon>Gunneridae</taxon>
        <taxon>Pentapetalae</taxon>
        <taxon>rosids</taxon>
        <taxon>fabids</taxon>
        <taxon>Fabales</taxon>
        <taxon>Fabaceae</taxon>
        <taxon>Papilionoideae</taxon>
        <taxon>50 kb inversion clade</taxon>
        <taxon>NPAAA clade</taxon>
        <taxon>Hologalegina</taxon>
        <taxon>IRL clade</taxon>
        <taxon>Fabeae</taxon>
        <taxon>Lathyrus</taxon>
    </lineage>
</organism>
<dbReference type="Gramene" id="Psat02G0326300-T1">
    <property type="protein sequence ID" value="KAI5437075.1"/>
    <property type="gene ID" value="KIW84_023263"/>
</dbReference>
<proteinExistence type="predicted"/>
<dbReference type="AlphaFoldDB" id="A0A9D5BB15"/>
<reference evidence="1 2" key="1">
    <citation type="journal article" date="2022" name="Nat. Genet.">
        <title>Improved pea reference genome and pan-genome highlight genomic features and evolutionary characteristics.</title>
        <authorList>
            <person name="Yang T."/>
            <person name="Liu R."/>
            <person name="Luo Y."/>
            <person name="Hu S."/>
            <person name="Wang D."/>
            <person name="Wang C."/>
            <person name="Pandey M.K."/>
            <person name="Ge S."/>
            <person name="Xu Q."/>
            <person name="Li N."/>
            <person name="Li G."/>
            <person name="Huang Y."/>
            <person name="Saxena R.K."/>
            <person name="Ji Y."/>
            <person name="Li M."/>
            <person name="Yan X."/>
            <person name="He Y."/>
            <person name="Liu Y."/>
            <person name="Wang X."/>
            <person name="Xiang C."/>
            <person name="Varshney R.K."/>
            <person name="Ding H."/>
            <person name="Gao S."/>
            <person name="Zong X."/>
        </authorList>
    </citation>
    <scope>NUCLEOTIDE SEQUENCE [LARGE SCALE GENOMIC DNA]</scope>
    <source>
        <strain evidence="1 2">cv. Zhongwan 6</strain>
    </source>
</reference>
<name>A0A9D5BB15_PEA</name>
<sequence>MFAHMTYSVGEEELGRFKKAYIGVVSEEGTTYNIQEKMHMEWVFTIKVTPLGANLCLLEEAETGDIKAMGNKRFWGPLDFDVARKVWKTIKDIGISGMEGHAIYEDVIRGMEQRDQKANKSKK</sequence>
<protein>
    <submittedName>
        <fullName evidence="1">Uncharacterized protein</fullName>
    </submittedName>
</protein>
<comment type="caution">
    <text evidence="1">The sequence shown here is derived from an EMBL/GenBank/DDBJ whole genome shotgun (WGS) entry which is preliminary data.</text>
</comment>
<keyword evidence="2" id="KW-1185">Reference proteome</keyword>
<accession>A0A9D5BB15</accession>
<dbReference type="EMBL" id="JAMSHJ010000002">
    <property type="protein sequence ID" value="KAI5437075.1"/>
    <property type="molecule type" value="Genomic_DNA"/>
</dbReference>
<gene>
    <name evidence="1" type="ORF">KIW84_023263</name>
</gene>
<evidence type="ECO:0000313" key="2">
    <source>
        <dbReference type="Proteomes" id="UP001058974"/>
    </source>
</evidence>
<evidence type="ECO:0000313" key="1">
    <source>
        <dbReference type="EMBL" id="KAI5437075.1"/>
    </source>
</evidence>
<dbReference type="Proteomes" id="UP001058974">
    <property type="component" value="Chromosome 2"/>
</dbReference>